<name>B9DYT0_CLOK1</name>
<sequence length="126" mass="14843">MFLRKVVAISDAELEIMKIIWKSPNITANKIIEKLKGKTEWKPNTIKTLINRLLNKGAIDFQKEGKEYYYYNLINEEEYKISESKSFLNKIFNGSLNLMLMNFIKTKNLSEKDIEELKKILNNAHK</sequence>
<evidence type="ECO:0008006" key="7">
    <source>
        <dbReference type="Google" id="ProtNLM"/>
    </source>
</evidence>
<evidence type="ECO:0000256" key="4">
    <source>
        <dbReference type="ARBA" id="ARBA00023163"/>
    </source>
</evidence>
<dbReference type="GO" id="GO:0045892">
    <property type="term" value="P:negative regulation of DNA-templated transcription"/>
    <property type="evidence" value="ECO:0007669"/>
    <property type="project" value="InterPro"/>
</dbReference>
<evidence type="ECO:0000313" key="6">
    <source>
        <dbReference type="Proteomes" id="UP000007969"/>
    </source>
</evidence>
<dbReference type="SUPFAM" id="SSF46785">
    <property type="entry name" value="Winged helix' DNA-binding domain"/>
    <property type="match status" value="1"/>
</dbReference>
<gene>
    <name evidence="5" type="ordered locus">CKR_0354</name>
</gene>
<evidence type="ECO:0000256" key="2">
    <source>
        <dbReference type="ARBA" id="ARBA00023015"/>
    </source>
</evidence>
<comment type="similarity">
    <text evidence="1">Belongs to the BlaI transcriptional regulatory family.</text>
</comment>
<dbReference type="InterPro" id="IPR005650">
    <property type="entry name" value="BlaI_family"/>
</dbReference>
<dbReference type="Gene3D" id="1.10.10.10">
    <property type="entry name" value="Winged helix-like DNA-binding domain superfamily/Winged helix DNA-binding domain"/>
    <property type="match status" value="1"/>
</dbReference>
<dbReference type="HOGENOM" id="CLU_119090_2_1_9"/>
<dbReference type="Pfam" id="PF03965">
    <property type="entry name" value="Penicillinase_R"/>
    <property type="match status" value="1"/>
</dbReference>
<dbReference type="InterPro" id="IPR036390">
    <property type="entry name" value="WH_DNA-bd_sf"/>
</dbReference>
<reference evidence="6" key="1">
    <citation type="submission" date="2005-09" db="EMBL/GenBank/DDBJ databases">
        <title>Complete genome sequence of Clostridium kluyveri and comparative genomics of Clostridia species.</title>
        <authorList>
            <person name="Inui M."/>
            <person name="Nonaka H."/>
            <person name="Shinoda Y."/>
            <person name="Ikenaga Y."/>
            <person name="Abe M."/>
            <person name="Naito K."/>
            <person name="Vertes A.A."/>
            <person name="Yukawa H."/>
        </authorList>
    </citation>
    <scope>NUCLEOTIDE SEQUENCE [LARGE SCALE GENOMIC DNA]</scope>
    <source>
        <strain evidence="6">NBRC 12016</strain>
    </source>
</reference>
<dbReference type="PIRSF" id="PIRSF019455">
    <property type="entry name" value="CopR_AtkY"/>
    <property type="match status" value="1"/>
</dbReference>
<dbReference type="GO" id="GO:0003677">
    <property type="term" value="F:DNA binding"/>
    <property type="evidence" value="ECO:0007669"/>
    <property type="project" value="UniProtKB-KW"/>
</dbReference>
<evidence type="ECO:0000256" key="3">
    <source>
        <dbReference type="ARBA" id="ARBA00023125"/>
    </source>
</evidence>
<dbReference type="Gene3D" id="1.10.4040.10">
    <property type="entry name" value="Penicillinase repressor domain"/>
    <property type="match status" value="1"/>
</dbReference>
<keyword evidence="4" id="KW-0804">Transcription</keyword>
<organism evidence="5 6">
    <name type="scientific">Clostridium kluyveri (strain NBRC 12016)</name>
    <dbReference type="NCBI Taxonomy" id="583346"/>
    <lineage>
        <taxon>Bacteria</taxon>
        <taxon>Bacillati</taxon>
        <taxon>Bacillota</taxon>
        <taxon>Clostridia</taxon>
        <taxon>Eubacteriales</taxon>
        <taxon>Clostridiaceae</taxon>
        <taxon>Clostridium</taxon>
    </lineage>
</organism>
<keyword evidence="2" id="KW-0805">Transcription regulation</keyword>
<proteinExistence type="inferred from homology"/>
<dbReference type="KEGG" id="ckr:CKR_0354"/>
<dbReference type="EMBL" id="AP009049">
    <property type="protein sequence ID" value="BAH05405.1"/>
    <property type="molecule type" value="Genomic_DNA"/>
</dbReference>
<keyword evidence="3" id="KW-0238">DNA-binding</keyword>
<dbReference type="Proteomes" id="UP000007969">
    <property type="component" value="Chromosome"/>
</dbReference>
<dbReference type="InterPro" id="IPR036388">
    <property type="entry name" value="WH-like_DNA-bd_sf"/>
</dbReference>
<evidence type="ECO:0000256" key="1">
    <source>
        <dbReference type="ARBA" id="ARBA00011046"/>
    </source>
</evidence>
<protein>
    <recommendedName>
        <fullName evidence="7">Transcriptional regulator</fullName>
    </recommendedName>
</protein>
<accession>B9DYT0</accession>
<evidence type="ECO:0000313" key="5">
    <source>
        <dbReference type="EMBL" id="BAH05405.1"/>
    </source>
</evidence>
<dbReference type="AlphaFoldDB" id="B9DYT0"/>